<dbReference type="Proteomes" id="UP001151760">
    <property type="component" value="Unassembled WGS sequence"/>
</dbReference>
<comment type="caution">
    <text evidence="2">The sequence shown here is derived from an EMBL/GenBank/DDBJ whole genome shotgun (WGS) entry which is preliminary data.</text>
</comment>
<dbReference type="Pfam" id="PF13976">
    <property type="entry name" value="gag_pre-integrs"/>
    <property type="match status" value="1"/>
</dbReference>
<reference evidence="2" key="2">
    <citation type="submission" date="2022-01" db="EMBL/GenBank/DDBJ databases">
        <authorList>
            <person name="Yamashiro T."/>
            <person name="Shiraishi A."/>
            <person name="Satake H."/>
            <person name="Nakayama K."/>
        </authorList>
    </citation>
    <scope>NUCLEOTIDE SEQUENCE</scope>
</reference>
<dbReference type="PANTHER" id="PTHR34222:SF43">
    <property type="entry name" value="RETROTRANSPOSON GAG DOMAIN-CONTAINING PROTEIN"/>
    <property type="match status" value="1"/>
</dbReference>
<dbReference type="PANTHER" id="PTHR34222">
    <property type="entry name" value="GAG_PRE-INTEGRS DOMAIN-CONTAINING PROTEIN"/>
    <property type="match status" value="1"/>
</dbReference>
<proteinExistence type="predicted"/>
<organism evidence="2 3">
    <name type="scientific">Tanacetum coccineum</name>
    <dbReference type="NCBI Taxonomy" id="301880"/>
    <lineage>
        <taxon>Eukaryota</taxon>
        <taxon>Viridiplantae</taxon>
        <taxon>Streptophyta</taxon>
        <taxon>Embryophyta</taxon>
        <taxon>Tracheophyta</taxon>
        <taxon>Spermatophyta</taxon>
        <taxon>Magnoliopsida</taxon>
        <taxon>eudicotyledons</taxon>
        <taxon>Gunneridae</taxon>
        <taxon>Pentapetalae</taxon>
        <taxon>asterids</taxon>
        <taxon>campanulids</taxon>
        <taxon>Asterales</taxon>
        <taxon>Asteraceae</taxon>
        <taxon>Asteroideae</taxon>
        <taxon>Anthemideae</taxon>
        <taxon>Anthemidinae</taxon>
        <taxon>Tanacetum</taxon>
    </lineage>
</organism>
<dbReference type="EMBL" id="BQNB010012903">
    <property type="protein sequence ID" value="GJT09384.1"/>
    <property type="molecule type" value="Genomic_DNA"/>
</dbReference>
<gene>
    <name evidence="2" type="ORF">Tco_0856426</name>
</gene>
<protein>
    <submittedName>
        <fullName evidence="2">Ribonuclease H-like domain-containing protein</fullName>
    </submittedName>
</protein>
<evidence type="ECO:0000313" key="3">
    <source>
        <dbReference type="Proteomes" id="UP001151760"/>
    </source>
</evidence>
<keyword evidence="3" id="KW-1185">Reference proteome</keyword>
<sequence>MKCPEDIKTYSKIKSEQKLFQFLNALDRRYKPIKREILRLEPLPSADVAYATVRKESAHQNILGETINEKQGIAAGLIATETEGLGLVSKVNRRSDRNQVGSSSRDIKTGAIIGSGTEIKGLYYVDEVTQNGVVMLSHRTAEREAWIWHRRLGHLSIGYLHVLFPKLSPSNCKTHYETCVLAKSH</sequence>
<evidence type="ECO:0000259" key="1">
    <source>
        <dbReference type="Pfam" id="PF13976"/>
    </source>
</evidence>
<feature type="non-terminal residue" evidence="2">
    <location>
        <position position="185"/>
    </location>
</feature>
<feature type="domain" description="GAG-pre-integrase" evidence="1">
    <location>
        <begin position="121"/>
        <end position="184"/>
    </location>
</feature>
<name>A0ABQ5B8Z6_9ASTR</name>
<evidence type="ECO:0000313" key="2">
    <source>
        <dbReference type="EMBL" id="GJT09384.1"/>
    </source>
</evidence>
<dbReference type="InterPro" id="IPR025724">
    <property type="entry name" value="GAG-pre-integrase_dom"/>
</dbReference>
<reference evidence="2" key="1">
    <citation type="journal article" date="2022" name="Int. J. Mol. Sci.">
        <title>Draft Genome of Tanacetum Coccineum: Genomic Comparison of Closely Related Tanacetum-Family Plants.</title>
        <authorList>
            <person name="Yamashiro T."/>
            <person name="Shiraishi A."/>
            <person name="Nakayama K."/>
            <person name="Satake H."/>
        </authorList>
    </citation>
    <scope>NUCLEOTIDE SEQUENCE</scope>
</reference>
<accession>A0ABQ5B8Z6</accession>